<evidence type="ECO:0000313" key="2">
    <source>
        <dbReference type="EMBL" id="ERN15451.1"/>
    </source>
</evidence>
<evidence type="ECO:0000256" key="1">
    <source>
        <dbReference type="SAM" id="Phobius"/>
    </source>
</evidence>
<accession>U5CQJ5</accession>
<keyword evidence="1" id="KW-1133">Transmembrane helix</keyword>
<organism evidence="2 3">
    <name type="scientific">Amborella trichopoda</name>
    <dbReference type="NCBI Taxonomy" id="13333"/>
    <lineage>
        <taxon>Eukaryota</taxon>
        <taxon>Viridiplantae</taxon>
        <taxon>Streptophyta</taxon>
        <taxon>Embryophyta</taxon>
        <taxon>Tracheophyta</taxon>
        <taxon>Spermatophyta</taxon>
        <taxon>Magnoliopsida</taxon>
        <taxon>Amborellales</taxon>
        <taxon>Amborellaceae</taxon>
        <taxon>Amborella</taxon>
    </lineage>
</organism>
<dbReference type="OrthoDB" id="679818at2759"/>
<proteinExistence type="predicted"/>
<feature type="transmembrane region" description="Helical" evidence="1">
    <location>
        <begin position="137"/>
        <end position="156"/>
    </location>
</feature>
<name>U5CQJ5_AMBTC</name>
<reference evidence="3" key="1">
    <citation type="journal article" date="2013" name="Science">
        <title>The Amborella genome and the evolution of flowering plants.</title>
        <authorList>
            <consortium name="Amborella Genome Project"/>
        </authorList>
    </citation>
    <scope>NUCLEOTIDE SEQUENCE [LARGE SCALE GENOMIC DNA]</scope>
</reference>
<dbReference type="PANTHER" id="PTHR38364">
    <property type="entry name" value="OSJNBA0022H21.9 PROTEIN"/>
    <property type="match status" value="1"/>
</dbReference>
<evidence type="ECO:0008006" key="4">
    <source>
        <dbReference type="Google" id="ProtNLM"/>
    </source>
</evidence>
<dbReference type="Proteomes" id="UP000017836">
    <property type="component" value="Unassembled WGS sequence"/>
</dbReference>
<dbReference type="eggNOG" id="ENOG502S3A4">
    <property type="taxonomic scope" value="Eukaryota"/>
</dbReference>
<dbReference type="EMBL" id="KI392503">
    <property type="protein sequence ID" value="ERN15451.1"/>
    <property type="molecule type" value="Genomic_DNA"/>
</dbReference>
<dbReference type="AlphaFoldDB" id="U5CQJ5"/>
<dbReference type="KEGG" id="atr:18443740"/>
<dbReference type="PANTHER" id="PTHR38364:SF1">
    <property type="entry name" value="OS04G0475300 PROTEIN"/>
    <property type="match status" value="1"/>
</dbReference>
<keyword evidence="1" id="KW-0812">Transmembrane</keyword>
<keyword evidence="1" id="KW-0472">Membrane</keyword>
<dbReference type="HOGENOM" id="CLU_1621507_0_0_1"/>
<dbReference type="Gramene" id="ERN15451">
    <property type="protein sequence ID" value="ERN15451"/>
    <property type="gene ID" value="AMTR_s00036p00227170"/>
</dbReference>
<evidence type="ECO:0000313" key="3">
    <source>
        <dbReference type="Proteomes" id="UP000017836"/>
    </source>
</evidence>
<gene>
    <name evidence="2" type="ORF">AMTR_s00036p00227170</name>
</gene>
<sequence>MNRKLPSSLLETTWEQRSNALTHILTLPTTQPSLSSQFFVSSCIPCFINWDYPPIFCNKPKNQCLSLHWKWAFSLFLRKLANLGLPQTSWRSKCPFTQPPPLVLAKGAEPPPLKMGPEEKREIYRKILRRKRWVKKVPSIIPFLVPNLSLFLMLLYDPLPPKKP</sequence>
<keyword evidence="3" id="KW-1185">Reference proteome</keyword>
<dbReference type="OMA" id="NWDYPPV"/>
<protein>
    <recommendedName>
        <fullName evidence="4">Transmembrane protein</fullName>
    </recommendedName>
</protein>